<dbReference type="Pfam" id="PF00520">
    <property type="entry name" value="Ion_trans"/>
    <property type="match status" value="1"/>
</dbReference>
<dbReference type="PROSITE" id="PS50088">
    <property type="entry name" value="ANK_REPEAT"/>
    <property type="match status" value="1"/>
</dbReference>
<name>A0A8J4LVN2_9CHLO</name>
<dbReference type="OrthoDB" id="341259at2759"/>
<keyword evidence="3" id="KW-1003">Cell membrane</keyword>
<gene>
    <name evidence="12" type="ORF">Vretifemale_19588</name>
</gene>
<keyword evidence="9" id="KW-0406">Ion transport</keyword>
<evidence type="ECO:0000256" key="6">
    <source>
        <dbReference type="ARBA" id="ARBA00022737"/>
    </source>
</evidence>
<keyword evidence="10" id="KW-0472">Membrane</keyword>
<dbReference type="InterPro" id="IPR036770">
    <property type="entry name" value="Ankyrin_rpt-contain_sf"/>
</dbReference>
<evidence type="ECO:0000256" key="11">
    <source>
        <dbReference type="ARBA" id="ARBA00023303"/>
    </source>
</evidence>
<dbReference type="GO" id="GO:0005216">
    <property type="term" value="F:monoatomic ion channel activity"/>
    <property type="evidence" value="ECO:0007669"/>
    <property type="project" value="InterPro"/>
</dbReference>
<keyword evidence="2" id="KW-0813">Transport</keyword>
<keyword evidence="7" id="KW-0106">Calcium</keyword>
<comment type="caution">
    <text evidence="12">The sequence shown here is derived from an EMBL/GenBank/DDBJ whole genome shotgun (WGS) entry which is preliminary data.</text>
</comment>
<dbReference type="Gene3D" id="1.25.40.20">
    <property type="entry name" value="Ankyrin repeat-containing domain"/>
    <property type="match status" value="1"/>
</dbReference>
<dbReference type="SUPFAM" id="SSF48403">
    <property type="entry name" value="Ankyrin repeat"/>
    <property type="match status" value="1"/>
</dbReference>
<evidence type="ECO:0000256" key="9">
    <source>
        <dbReference type="ARBA" id="ARBA00023065"/>
    </source>
</evidence>
<evidence type="ECO:0000313" key="12">
    <source>
        <dbReference type="EMBL" id="GIL92103.1"/>
    </source>
</evidence>
<dbReference type="InterPro" id="IPR002110">
    <property type="entry name" value="Ankyrin_rpt"/>
</dbReference>
<dbReference type="PANTHER" id="PTHR10582">
    <property type="entry name" value="TRANSIENT RECEPTOR POTENTIAL ION CHANNEL PROTEIN"/>
    <property type="match status" value="1"/>
</dbReference>
<evidence type="ECO:0000256" key="3">
    <source>
        <dbReference type="ARBA" id="ARBA00022475"/>
    </source>
</evidence>
<sequence>MAKVAPEKMPASISAEIEDIEEVPVPVISSGCGDHMREQLLMACETGDVNLLNQFLEKAEREKVLALRDSQTWPLLAIAASRGHKELVVRLLDFGCPVDIQDEYGSTPLYRAVGFRQNPIVTLLLERGANIRHVNRDGNNIIHNSAYVCNDFATIQALKAGVDPTQPNAVERISLLDMVEKQPHLAQVYFDSKVKPLSNYVQYTKMLYDFTGLDYKDSQGLMDSPMEAMINLPASNFLLSHMLVKQYLQWQWRLYGRRFFIGNIIQQMSLLVLVTYIAITSMYKWIRPGQVYEYCYCDSGVDFMLDVVRAAAELLLLPLCGYAIMKEVQEYRKSGNTQVRVHGAGLLSQLQRLLFRADTDIHQTRASVVAVPRYLLDVWNLLDLGSLLLLVALAAVRVVALVRHQEVLSPRAESYVWVVLVICVWVKLFALAGVFRATGPLLRVMLRMLINVIKFSGLYLLLYIAIAVGLFLIFGLITDLEDDPHGTLLRSFMGTFQITLAAADYSVYEKDAFAIVLYFSWTVLSTVLLLSLLIAILSYDFQVGVAVAEQEWLVVFGGFLLKTQRLLGDVEVQRLKENDLQSCHQMGGFQTPLGEAKTNLPTMHTAIPAKLFVIWEDTTTWPPDFRQKMEVGFSYDDDDFNLPPPRSRHGYVLVRKCDLMEFLRSNNSATST</sequence>
<evidence type="ECO:0000313" key="13">
    <source>
        <dbReference type="Proteomes" id="UP000747110"/>
    </source>
</evidence>
<organism evidence="12 13">
    <name type="scientific">Volvox reticuliferus</name>
    <dbReference type="NCBI Taxonomy" id="1737510"/>
    <lineage>
        <taxon>Eukaryota</taxon>
        <taxon>Viridiplantae</taxon>
        <taxon>Chlorophyta</taxon>
        <taxon>core chlorophytes</taxon>
        <taxon>Chlorophyceae</taxon>
        <taxon>CS clade</taxon>
        <taxon>Chlamydomonadales</taxon>
        <taxon>Volvocaceae</taxon>
        <taxon>Volvox</taxon>
    </lineage>
</organism>
<keyword evidence="13" id="KW-1185">Reference proteome</keyword>
<evidence type="ECO:0000256" key="8">
    <source>
        <dbReference type="ARBA" id="ARBA00022989"/>
    </source>
</evidence>
<dbReference type="GO" id="GO:0098703">
    <property type="term" value="P:calcium ion import across plasma membrane"/>
    <property type="evidence" value="ECO:0007669"/>
    <property type="project" value="TreeGrafter"/>
</dbReference>
<evidence type="ECO:0000256" key="7">
    <source>
        <dbReference type="ARBA" id="ARBA00022837"/>
    </source>
</evidence>
<evidence type="ECO:0000256" key="2">
    <source>
        <dbReference type="ARBA" id="ARBA00022448"/>
    </source>
</evidence>
<comment type="subcellular location">
    <subcellularLocation>
        <location evidence="1">Cell membrane</location>
        <topology evidence="1">Multi-pass membrane protein</topology>
    </subcellularLocation>
</comment>
<evidence type="ECO:0000256" key="5">
    <source>
        <dbReference type="ARBA" id="ARBA00022692"/>
    </source>
</evidence>
<dbReference type="EMBL" id="BNCP01000072">
    <property type="protein sequence ID" value="GIL92103.1"/>
    <property type="molecule type" value="Genomic_DNA"/>
</dbReference>
<dbReference type="InterPro" id="IPR024862">
    <property type="entry name" value="TRPV"/>
</dbReference>
<dbReference type="PANTHER" id="PTHR10582:SF2">
    <property type="entry name" value="INACTIVE"/>
    <property type="match status" value="1"/>
</dbReference>
<evidence type="ECO:0000256" key="10">
    <source>
        <dbReference type="ARBA" id="ARBA00023136"/>
    </source>
</evidence>
<keyword evidence="5" id="KW-0812">Transmembrane</keyword>
<evidence type="ECO:0000256" key="4">
    <source>
        <dbReference type="ARBA" id="ARBA00022568"/>
    </source>
</evidence>
<reference evidence="12" key="1">
    <citation type="journal article" date="2021" name="Proc. Natl. Acad. Sci. U.S.A.">
        <title>Three genomes in the algal genus Volvox reveal the fate of a haploid sex-determining region after a transition to homothallism.</title>
        <authorList>
            <person name="Yamamoto K."/>
            <person name="Hamaji T."/>
            <person name="Kawai-Toyooka H."/>
            <person name="Matsuzaki R."/>
            <person name="Takahashi F."/>
            <person name="Nishimura Y."/>
            <person name="Kawachi M."/>
            <person name="Noguchi H."/>
            <person name="Minakuchi Y."/>
            <person name="Umen J.G."/>
            <person name="Toyoda A."/>
            <person name="Nozaki H."/>
        </authorList>
    </citation>
    <scope>NUCLEOTIDE SEQUENCE</scope>
    <source>
        <strain evidence="12">NIES-3786</strain>
    </source>
</reference>
<dbReference type="PROSITE" id="PS50297">
    <property type="entry name" value="ANK_REP_REGION"/>
    <property type="match status" value="1"/>
</dbReference>
<protein>
    <submittedName>
        <fullName evidence="12">Uncharacterized protein</fullName>
    </submittedName>
</protein>
<keyword evidence="8" id="KW-1133">Transmembrane helix</keyword>
<dbReference type="SMART" id="SM00248">
    <property type="entry name" value="ANK"/>
    <property type="match status" value="4"/>
</dbReference>
<dbReference type="Proteomes" id="UP000747110">
    <property type="component" value="Unassembled WGS sequence"/>
</dbReference>
<keyword evidence="11" id="KW-0407">Ion channel</keyword>
<accession>A0A8J4LVN2</accession>
<dbReference type="AlphaFoldDB" id="A0A8J4LVN2"/>
<evidence type="ECO:0000256" key="1">
    <source>
        <dbReference type="ARBA" id="ARBA00004651"/>
    </source>
</evidence>
<keyword evidence="4" id="KW-0109">Calcium transport</keyword>
<proteinExistence type="predicted"/>
<dbReference type="GO" id="GO:0005886">
    <property type="term" value="C:plasma membrane"/>
    <property type="evidence" value="ECO:0007669"/>
    <property type="project" value="UniProtKB-SubCell"/>
</dbReference>
<dbReference type="InterPro" id="IPR005821">
    <property type="entry name" value="Ion_trans_dom"/>
</dbReference>
<dbReference type="Pfam" id="PF12796">
    <property type="entry name" value="Ank_2"/>
    <property type="match status" value="1"/>
</dbReference>
<keyword evidence="6" id="KW-0677">Repeat</keyword>